<accession>A0A2N1MCM0</accession>
<dbReference type="AlphaFoldDB" id="A0A2N1MCM0"/>
<reference evidence="2 3" key="2">
    <citation type="submission" date="2017-10" db="EMBL/GenBank/DDBJ databases">
        <title>Extensive intraspecific genome diversity in a model arbuscular mycorrhizal fungus.</title>
        <authorList>
            <person name="Chen E.C.H."/>
            <person name="Morin E."/>
            <person name="Baudet D."/>
            <person name="Noel J."/>
            <person name="Ndikumana S."/>
            <person name="Charron P."/>
            <person name="St-Onge C."/>
            <person name="Giorgi J."/>
            <person name="Grigoriev I.V."/>
            <person name="Roux C."/>
            <person name="Martin F.M."/>
            <person name="Corradi N."/>
        </authorList>
    </citation>
    <scope>NUCLEOTIDE SEQUENCE [LARGE SCALE GENOMIC DNA]</scope>
    <source>
        <strain evidence="2 3">C2</strain>
    </source>
</reference>
<sequence>MLKLFMPLRVKSIVKKTVKSIQSTDDHIFSILSSSDQIRSQVIDNDKIIVVSMKRLSFFECASTVLKNENDDDDKNHKNDEIKDDDENEDNDRKINDRNFKYGNHYPLIYVT</sequence>
<dbReference type="EMBL" id="LLXL01003067">
    <property type="protein sequence ID" value="PKK59388.1"/>
    <property type="molecule type" value="Genomic_DNA"/>
</dbReference>
<protein>
    <submittedName>
        <fullName evidence="2">Uncharacterized protein</fullName>
    </submittedName>
</protein>
<dbReference type="Proteomes" id="UP000233469">
    <property type="component" value="Unassembled WGS sequence"/>
</dbReference>
<name>A0A2N1MCM0_9GLOM</name>
<reference evidence="2 3" key="1">
    <citation type="submission" date="2016-04" db="EMBL/GenBank/DDBJ databases">
        <title>Genome analyses suggest a sexual origin of heterokaryosis in a supposedly ancient asexual fungus.</title>
        <authorList>
            <person name="Ropars J."/>
            <person name="Sedzielewska K."/>
            <person name="Noel J."/>
            <person name="Charron P."/>
            <person name="Farinelli L."/>
            <person name="Marton T."/>
            <person name="Kruger M."/>
            <person name="Pelin A."/>
            <person name="Brachmann A."/>
            <person name="Corradi N."/>
        </authorList>
    </citation>
    <scope>NUCLEOTIDE SEQUENCE [LARGE SCALE GENOMIC DNA]</scope>
    <source>
        <strain evidence="2 3">C2</strain>
    </source>
</reference>
<evidence type="ECO:0000256" key="1">
    <source>
        <dbReference type="SAM" id="MobiDB-lite"/>
    </source>
</evidence>
<comment type="caution">
    <text evidence="2">The sequence shown here is derived from an EMBL/GenBank/DDBJ whole genome shotgun (WGS) entry which is preliminary data.</text>
</comment>
<feature type="region of interest" description="Disordered" evidence="1">
    <location>
        <begin position="68"/>
        <end position="100"/>
    </location>
</feature>
<proteinExistence type="predicted"/>
<evidence type="ECO:0000313" key="2">
    <source>
        <dbReference type="EMBL" id="PKK59388.1"/>
    </source>
</evidence>
<gene>
    <name evidence="2" type="ORF">RhiirC2_857368</name>
</gene>
<feature type="compositionally biased region" description="Basic and acidic residues" evidence="1">
    <location>
        <begin position="91"/>
        <end position="100"/>
    </location>
</feature>
<dbReference type="VEuPathDB" id="FungiDB:FUN_015418"/>
<organism evidence="2 3">
    <name type="scientific">Rhizophagus irregularis</name>
    <dbReference type="NCBI Taxonomy" id="588596"/>
    <lineage>
        <taxon>Eukaryota</taxon>
        <taxon>Fungi</taxon>
        <taxon>Fungi incertae sedis</taxon>
        <taxon>Mucoromycota</taxon>
        <taxon>Glomeromycotina</taxon>
        <taxon>Glomeromycetes</taxon>
        <taxon>Glomerales</taxon>
        <taxon>Glomeraceae</taxon>
        <taxon>Rhizophagus</taxon>
    </lineage>
</organism>
<evidence type="ECO:0000313" key="3">
    <source>
        <dbReference type="Proteomes" id="UP000233469"/>
    </source>
</evidence>